<evidence type="ECO:0008006" key="3">
    <source>
        <dbReference type="Google" id="ProtNLM"/>
    </source>
</evidence>
<dbReference type="Proteomes" id="UP000305654">
    <property type="component" value="Unassembled WGS sequence"/>
</dbReference>
<comment type="caution">
    <text evidence="1">The sequence shown here is derived from an EMBL/GenBank/DDBJ whole genome shotgun (WGS) entry which is preliminary data.</text>
</comment>
<dbReference type="Gene3D" id="2.60.120.650">
    <property type="entry name" value="Cupin"/>
    <property type="match status" value="1"/>
</dbReference>
<keyword evidence="2" id="KW-1185">Reference proteome</keyword>
<dbReference type="SUPFAM" id="SSF51197">
    <property type="entry name" value="Clavaminate synthase-like"/>
    <property type="match status" value="1"/>
</dbReference>
<dbReference type="EMBL" id="VCDI01000010">
    <property type="protein sequence ID" value="TLU70838.1"/>
    <property type="molecule type" value="Genomic_DNA"/>
</dbReference>
<accession>A0A5R9J9C8</accession>
<dbReference type="AlphaFoldDB" id="A0A5R9J9C8"/>
<reference evidence="1 2" key="1">
    <citation type="submission" date="2019-05" db="EMBL/GenBank/DDBJ databases">
        <authorList>
            <person name="Pankratov T."/>
            <person name="Grouzdev D."/>
        </authorList>
    </citation>
    <scope>NUCLEOTIDE SEQUENCE [LARGE SCALE GENOMIC DNA]</scope>
    <source>
        <strain evidence="1 2">KEBCLARHB70R</strain>
    </source>
</reference>
<evidence type="ECO:0000313" key="1">
    <source>
        <dbReference type="EMBL" id="TLU70838.1"/>
    </source>
</evidence>
<name>A0A5R9J9C8_9PROT</name>
<proteinExistence type="predicted"/>
<sequence length="278" mass="30462">MFKLSYNQQSFLFAHDLDREPLLSLPSLAALAERLEPLGSYYWSEDAAAIGDGWGAGRSRHRGLADAVASIAGSSSLIMLRNVIHDPLFGSLFSGVVRQIVALCGAPLRDDMLEARATILIASPGRLTPYHADLDTNFLMQIAGDKRFGVLGQTDRDVVPETEIEHLLAGEPSAMRHKPEFYDRATVHAFKPGQGIHVPCFAPHWAENGSEVSIALSLNFDLKSVARRARICRVNRHLRRLGVVPSAPGTRLRRDALKSAIGGLSREAVARRFGRHIA</sequence>
<gene>
    <name evidence="1" type="ORF">FE263_19825</name>
</gene>
<organism evidence="1 2">
    <name type="scientific">Lichenicoccus roseus</name>
    <dbReference type="NCBI Taxonomy" id="2683649"/>
    <lineage>
        <taxon>Bacteria</taxon>
        <taxon>Pseudomonadati</taxon>
        <taxon>Pseudomonadota</taxon>
        <taxon>Alphaproteobacteria</taxon>
        <taxon>Acetobacterales</taxon>
        <taxon>Acetobacteraceae</taxon>
        <taxon>Lichenicoccus</taxon>
    </lineage>
</organism>
<protein>
    <recommendedName>
        <fullName evidence="3">Transcriptional regulator</fullName>
    </recommendedName>
</protein>
<evidence type="ECO:0000313" key="2">
    <source>
        <dbReference type="Proteomes" id="UP000305654"/>
    </source>
</evidence>
<dbReference type="RefSeq" id="WP_138327780.1">
    <property type="nucleotide sequence ID" value="NZ_VCDI01000010.1"/>
</dbReference>
<dbReference type="OrthoDB" id="3776825at2"/>